<dbReference type="Pfam" id="PF13181">
    <property type="entry name" value="TPR_8"/>
    <property type="match status" value="1"/>
</dbReference>
<organism evidence="4 5">
    <name type="scientific">Candidatus Desulfolinea nitratireducens</name>
    <dbReference type="NCBI Taxonomy" id="2841698"/>
    <lineage>
        <taxon>Bacteria</taxon>
        <taxon>Bacillati</taxon>
        <taxon>Chloroflexota</taxon>
        <taxon>Anaerolineae</taxon>
        <taxon>Anaerolineales</taxon>
        <taxon>Anaerolineales incertae sedis</taxon>
        <taxon>Candidatus Desulfolinea</taxon>
    </lineage>
</organism>
<dbReference type="Proteomes" id="UP000614469">
    <property type="component" value="Unassembled WGS sequence"/>
</dbReference>
<evidence type="ECO:0000313" key="4">
    <source>
        <dbReference type="EMBL" id="MBC8333881.1"/>
    </source>
</evidence>
<evidence type="ECO:0000256" key="1">
    <source>
        <dbReference type="ARBA" id="ARBA00022737"/>
    </source>
</evidence>
<dbReference type="Gene3D" id="1.25.40.10">
    <property type="entry name" value="Tetratricopeptide repeat domain"/>
    <property type="match status" value="2"/>
</dbReference>
<feature type="repeat" description="TPR" evidence="3">
    <location>
        <begin position="214"/>
        <end position="247"/>
    </location>
</feature>
<gene>
    <name evidence="4" type="ORF">H8E29_01325</name>
</gene>
<proteinExistence type="predicted"/>
<dbReference type="InterPro" id="IPR011990">
    <property type="entry name" value="TPR-like_helical_dom_sf"/>
</dbReference>
<comment type="caution">
    <text evidence="4">The sequence shown here is derived from an EMBL/GenBank/DDBJ whole genome shotgun (WGS) entry which is preliminary data.</text>
</comment>
<dbReference type="PROSITE" id="PS50005">
    <property type="entry name" value="TPR"/>
    <property type="match status" value="3"/>
</dbReference>
<dbReference type="SMART" id="SM00028">
    <property type="entry name" value="TPR"/>
    <property type="match status" value="5"/>
</dbReference>
<name>A0A8J6TDH6_9CHLR</name>
<evidence type="ECO:0000256" key="3">
    <source>
        <dbReference type="PROSITE-ProRule" id="PRU00339"/>
    </source>
</evidence>
<feature type="repeat" description="TPR" evidence="3">
    <location>
        <begin position="297"/>
        <end position="330"/>
    </location>
</feature>
<evidence type="ECO:0000256" key="2">
    <source>
        <dbReference type="ARBA" id="ARBA00022803"/>
    </source>
</evidence>
<dbReference type="InterPro" id="IPR050498">
    <property type="entry name" value="Ycf3"/>
</dbReference>
<dbReference type="SUPFAM" id="SSF48452">
    <property type="entry name" value="TPR-like"/>
    <property type="match status" value="2"/>
</dbReference>
<accession>A0A8J6TDH6</accession>
<dbReference type="AlphaFoldDB" id="A0A8J6TDH6"/>
<reference evidence="4 5" key="1">
    <citation type="submission" date="2020-08" db="EMBL/GenBank/DDBJ databases">
        <title>Bridging the membrane lipid divide: bacteria of the FCB group superphylum have the potential to synthesize archaeal ether lipids.</title>
        <authorList>
            <person name="Villanueva L."/>
            <person name="Von Meijenfeldt F.A.B."/>
            <person name="Westbye A.B."/>
            <person name="Yadav S."/>
            <person name="Hopmans E.C."/>
            <person name="Dutilh B.E."/>
            <person name="Sinninghe Damste J.S."/>
        </authorList>
    </citation>
    <scope>NUCLEOTIDE SEQUENCE [LARGE SCALE GENOMIC DNA]</scope>
    <source>
        <strain evidence="4">NIOZ-UU36</strain>
    </source>
</reference>
<sequence length="449" mass="50131">MSRQSNIFFRKPTTNPYRIFLLLVFILGGIWLIRQVELGNIQRPFLPTPTPTRVAKSYALEGDAQFEAGKLEAAITAYQEATRVDPANSEVWAKLARIQTYSSVQLTTDDQQRERLQEGLASINKAVELAPDDSTVHAIRAFVLDWNANSILFGTEQAADYLLEAEQEAVRALQLDNQNTLALAYYAEILVDAQKWSQGEQYINQAVEQDDTLMDVHRVNAYVLESLGQYNQAIQEYDKALAISPNLTFLYLRAGANYRRLAFDSPNGETRTQLYENSLEYFAKAARLNEQLGILDPIPYLSISKTYSQEGEFFIAARNVQRALEIDPSNADIYGQLGIIYFKSRNYEGSIPALKCTIRGCTAEESCEGRGGCGPNDTPASVIGLDLTPNTVVYYYTYGSVLAALSRPKENNCEEAMAVMSEVRADYSDDRDIMGIVQAGEAICQSLNE</sequence>
<dbReference type="Pfam" id="PF13414">
    <property type="entry name" value="TPR_11"/>
    <property type="match status" value="1"/>
</dbReference>
<dbReference type="PANTHER" id="PTHR44858">
    <property type="entry name" value="TETRATRICOPEPTIDE REPEAT PROTEIN 6"/>
    <property type="match status" value="1"/>
</dbReference>
<keyword evidence="2 3" id="KW-0802">TPR repeat</keyword>
<keyword evidence="1" id="KW-0677">Repeat</keyword>
<dbReference type="InterPro" id="IPR019734">
    <property type="entry name" value="TPR_rpt"/>
</dbReference>
<protein>
    <submittedName>
        <fullName evidence="4">Tetratricopeptide repeat protein</fullName>
    </submittedName>
</protein>
<dbReference type="PANTHER" id="PTHR44858:SF1">
    <property type="entry name" value="UDP-N-ACETYLGLUCOSAMINE--PEPTIDE N-ACETYLGLUCOSAMINYLTRANSFERASE SPINDLY-RELATED"/>
    <property type="match status" value="1"/>
</dbReference>
<dbReference type="EMBL" id="JACNJN010000029">
    <property type="protein sequence ID" value="MBC8333881.1"/>
    <property type="molecule type" value="Genomic_DNA"/>
</dbReference>
<feature type="repeat" description="TPR" evidence="3">
    <location>
        <begin position="55"/>
        <end position="88"/>
    </location>
</feature>
<evidence type="ECO:0000313" key="5">
    <source>
        <dbReference type="Proteomes" id="UP000614469"/>
    </source>
</evidence>